<keyword evidence="3" id="KW-0862">Zinc</keyword>
<sequence>MAPLGSSCWQFFSCGQWRMNVKTADQLKSGVFDLFLTTMSSMTASVHPWLQARNISVLRPFLRTTASRAMGGSTRHIAILCGMLPRLTDDEVASLLPPVIYANLDIARMPSLEVLDGLTNMSAQLPCIQNLVPIFEWLKMIMAGHLFDRLYGAAPDLWARFWPWVDFILSHEDRVVGYSPEDDLLFHQSISQTALALFSNPITRYLVAETTGLRRAMVISWIKIMRLSKSDEKSRMRDVAPPILVLSDLENRQHLAEIIDGCGGDLSVLSRIVTETISLASKHPNEQLTGGLITPCVLLLQHISMKWPETLAGMMSSKLASALVSALGIQVTPPGERPLGIQLCLFALMQVLHMPQAHSWMIPVLRKGLLTQIVFWGEKLGGRAEADTVGKFNQLLRILLAETLVHPSIVVEMKRCFDALEERASRPPFAGCVLYPMWAALRDLVNERSAVVEALKEPRIRSALCAKIAERDSFRRCGGCHTAVYCSEACQRTDWVAVDGHRAECEQMLEVYQGLALIGIHHRDKSFIRTLLDMDCRRHRLRICVELVQFMAQHPQVPCLVAFNYQNVTGVKIFVLPIQTSLPPEMAKPLLLRMNRELRQGFVSMPLHVLCVRHGKNQGFAPFPVHRFSTPLFTGLVDIAKALGSGRIPREQVEPMVKNCIEAVGDSAEFH</sequence>
<evidence type="ECO:0000259" key="5">
    <source>
        <dbReference type="PROSITE" id="PS50865"/>
    </source>
</evidence>
<proteinExistence type="predicted"/>
<evidence type="ECO:0000256" key="3">
    <source>
        <dbReference type="ARBA" id="ARBA00022833"/>
    </source>
</evidence>
<dbReference type="EMBL" id="JARKIF010000004">
    <property type="protein sequence ID" value="KAJ7642219.1"/>
    <property type="molecule type" value="Genomic_DNA"/>
</dbReference>
<dbReference type="Gene3D" id="6.10.140.2220">
    <property type="match status" value="1"/>
</dbReference>
<accession>A0AAD7C989</accession>
<name>A0AAD7C989_9AGAR</name>
<keyword evidence="1" id="KW-0479">Metal-binding</keyword>
<dbReference type="GO" id="GO:0008270">
    <property type="term" value="F:zinc ion binding"/>
    <property type="evidence" value="ECO:0007669"/>
    <property type="project" value="UniProtKB-KW"/>
</dbReference>
<dbReference type="SUPFAM" id="SSF144232">
    <property type="entry name" value="HIT/MYND zinc finger-like"/>
    <property type="match status" value="1"/>
</dbReference>
<keyword evidence="7" id="KW-1185">Reference proteome</keyword>
<gene>
    <name evidence="6" type="ORF">FB45DRAFT_1000566</name>
</gene>
<dbReference type="Proteomes" id="UP001221142">
    <property type="component" value="Unassembled WGS sequence"/>
</dbReference>
<dbReference type="InterPro" id="IPR002893">
    <property type="entry name" value="Znf_MYND"/>
</dbReference>
<comment type="caution">
    <text evidence="6">The sequence shown here is derived from an EMBL/GenBank/DDBJ whole genome shotgun (WGS) entry which is preliminary data.</text>
</comment>
<keyword evidence="2 4" id="KW-0863">Zinc-finger</keyword>
<dbReference type="Pfam" id="PF01753">
    <property type="entry name" value="zf-MYND"/>
    <property type="match status" value="1"/>
</dbReference>
<evidence type="ECO:0000256" key="2">
    <source>
        <dbReference type="ARBA" id="ARBA00022771"/>
    </source>
</evidence>
<evidence type="ECO:0000256" key="4">
    <source>
        <dbReference type="PROSITE-ProRule" id="PRU00134"/>
    </source>
</evidence>
<organism evidence="6 7">
    <name type="scientific">Roridomyces roridus</name>
    <dbReference type="NCBI Taxonomy" id="1738132"/>
    <lineage>
        <taxon>Eukaryota</taxon>
        <taxon>Fungi</taxon>
        <taxon>Dikarya</taxon>
        <taxon>Basidiomycota</taxon>
        <taxon>Agaricomycotina</taxon>
        <taxon>Agaricomycetes</taxon>
        <taxon>Agaricomycetidae</taxon>
        <taxon>Agaricales</taxon>
        <taxon>Marasmiineae</taxon>
        <taxon>Mycenaceae</taxon>
        <taxon>Roridomyces</taxon>
    </lineage>
</organism>
<evidence type="ECO:0000313" key="7">
    <source>
        <dbReference type="Proteomes" id="UP001221142"/>
    </source>
</evidence>
<evidence type="ECO:0000256" key="1">
    <source>
        <dbReference type="ARBA" id="ARBA00022723"/>
    </source>
</evidence>
<evidence type="ECO:0000313" key="6">
    <source>
        <dbReference type="EMBL" id="KAJ7642219.1"/>
    </source>
</evidence>
<reference evidence="6" key="1">
    <citation type="submission" date="2023-03" db="EMBL/GenBank/DDBJ databases">
        <title>Massive genome expansion in bonnet fungi (Mycena s.s.) driven by repeated elements and novel gene families across ecological guilds.</title>
        <authorList>
            <consortium name="Lawrence Berkeley National Laboratory"/>
            <person name="Harder C.B."/>
            <person name="Miyauchi S."/>
            <person name="Viragh M."/>
            <person name="Kuo A."/>
            <person name="Thoen E."/>
            <person name="Andreopoulos B."/>
            <person name="Lu D."/>
            <person name="Skrede I."/>
            <person name="Drula E."/>
            <person name="Henrissat B."/>
            <person name="Morin E."/>
            <person name="Kohler A."/>
            <person name="Barry K."/>
            <person name="LaButti K."/>
            <person name="Morin E."/>
            <person name="Salamov A."/>
            <person name="Lipzen A."/>
            <person name="Mereny Z."/>
            <person name="Hegedus B."/>
            <person name="Baldrian P."/>
            <person name="Stursova M."/>
            <person name="Weitz H."/>
            <person name="Taylor A."/>
            <person name="Grigoriev I.V."/>
            <person name="Nagy L.G."/>
            <person name="Martin F."/>
            <person name="Kauserud H."/>
        </authorList>
    </citation>
    <scope>NUCLEOTIDE SEQUENCE</scope>
    <source>
        <strain evidence="6">9284</strain>
    </source>
</reference>
<dbReference type="AlphaFoldDB" id="A0AAD7C989"/>
<feature type="domain" description="MYND-type" evidence="5">
    <location>
        <begin position="462"/>
        <end position="505"/>
    </location>
</feature>
<protein>
    <recommendedName>
        <fullName evidence="5">MYND-type domain-containing protein</fullName>
    </recommendedName>
</protein>
<dbReference type="PROSITE" id="PS50865">
    <property type="entry name" value="ZF_MYND_2"/>
    <property type="match status" value="1"/>
</dbReference>